<dbReference type="EMBL" id="JH816985">
    <property type="protein sequence ID" value="EKC38382.1"/>
    <property type="molecule type" value="Genomic_DNA"/>
</dbReference>
<dbReference type="Gene3D" id="2.60.120.200">
    <property type="match status" value="1"/>
</dbReference>
<dbReference type="HOGENOM" id="CLU_525038_0_0_1"/>
<dbReference type="Pfam" id="PF13385">
    <property type="entry name" value="Laminin_G_3"/>
    <property type="match status" value="1"/>
</dbReference>
<sequence>MLYIQISLIVPSILANDVQLTYLENDATFITGTSPKVGSNANLGIYPHWCLGNINKCSDGITVSFFIKPKKADETSPEAVIITSGGHSFFSEGFYLLQKYGDQYEFGVSKQDKLWRQKFRLLPNLWTNIFASWNDSAGLKLYVDGYLMKRDDPEKREYEDDSFDPFSEIVIGLDQEGLPINSTNLFDIDNLVIFNSIKTPQEYSIEGVFTITISTTIGDIHLSKTVDFEVKDVDEGIPPEMSVVSANHLQVQLSAEYQLLSFGEYDTECSVRYGDGNIFHQSHKSGYLNALIHGSKSYLENLNIFRNDVQELNSTVQANGILINSFDLQPYENLVTIKNGDITLIKRIFYVQHLVQKATITPIKRSNAWYLTTNITIEIPAGLETFINCSFGIGDSYMFYIDKSDVPLGMLFEVEYPSLGYYPVIVDMTNDISTSRKEDLISVEVPIVTIKLSTSNITDKTLPVILKVDLNGDSPGPDKVEFNIRHGDGHADDVSYRKLNHNNHNTNYDGTNNYSRCRK</sequence>
<name>K1QND3_MAGGI</name>
<dbReference type="InParanoid" id="K1QND3"/>
<dbReference type="SUPFAM" id="SSF49899">
    <property type="entry name" value="Concanavalin A-like lectins/glucanases"/>
    <property type="match status" value="1"/>
</dbReference>
<evidence type="ECO:0000313" key="2">
    <source>
        <dbReference type="EMBL" id="EKC38382.1"/>
    </source>
</evidence>
<dbReference type="InterPro" id="IPR013320">
    <property type="entry name" value="ConA-like_dom_sf"/>
</dbReference>
<feature type="region of interest" description="Disordered" evidence="1">
    <location>
        <begin position="500"/>
        <end position="519"/>
    </location>
</feature>
<reference evidence="2" key="1">
    <citation type="journal article" date="2012" name="Nature">
        <title>The oyster genome reveals stress adaptation and complexity of shell formation.</title>
        <authorList>
            <person name="Zhang G."/>
            <person name="Fang X."/>
            <person name="Guo X."/>
            <person name="Li L."/>
            <person name="Luo R."/>
            <person name="Xu F."/>
            <person name="Yang P."/>
            <person name="Zhang L."/>
            <person name="Wang X."/>
            <person name="Qi H."/>
            <person name="Xiong Z."/>
            <person name="Que H."/>
            <person name="Xie Y."/>
            <person name="Holland P.W."/>
            <person name="Paps J."/>
            <person name="Zhu Y."/>
            <person name="Wu F."/>
            <person name="Chen Y."/>
            <person name="Wang J."/>
            <person name="Peng C."/>
            <person name="Meng J."/>
            <person name="Yang L."/>
            <person name="Liu J."/>
            <person name="Wen B."/>
            <person name="Zhang N."/>
            <person name="Huang Z."/>
            <person name="Zhu Q."/>
            <person name="Feng Y."/>
            <person name="Mount A."/>
            <person name="Hedgecock D."/>
            <person name="Xu Z."/>
            <person name="Liu Y."/>
            <person name="Domazet-Loso T."/>
            <person name="Du Y."/>
            <person name="Sun X."/>
            <person name="Zhang S."/>
            <person name="Liu B."/>
            <person name="Cheng P."/>
            <person name="Jiang X."/>
            <person name="Li J."/>
            <person name="Fan D."/>
            <person name="Wang W."/>
            <person name="Fu W."/>
            <person name="Wang T."/>
            <person name="Wang B."/>
            <person name="Zhang J."/>
            <person name="Peng Z."/>
            <person name="Li Y."/>
            <person name="Li N."/>
            <person name="Wang J."/>
            <person name="Chen M."/>
            <person name="He Y."/>
            <person name="Tan F."/>
            <person name="Song X."/>
            <person name="Zheng Q."/>
            <person name="Huang R."/>
            <person name="Yang H."/>
            <person name="Du X."/>
            <person name="Chen L."/>
            <person name="Yang M."/>
            <person name="Gaffney P.M."/>
            <person name="Wang S."/>
            <person name="Luo L."/>
            <person name="She Z."/>
            <person name="Ming Y."/>
            <person name="Huang W."/>
            <person name="Zhang S."/>
            <person name="Huang B."/>
            <person name="Zhang Y."/>
            <person name="Qu T."/>
            <person name="Ni P."/>
            <person name="Miao G."/>
            <person name="Wang J."/>
            <person name="Wang Q."/>
            <person name="Steinberg C.E."/>
            <person name="Wang H."/>
            <person name="Li N."/>
            <person name="Qian L."/>
            <person name="Zhang G."/>
            <person name="Li Y."/>
            <person name="Yang H."/>
            <person name="Liu X."/>
            <person name="Wang J."/>
            <person name="Yin Y."/>
            <person name="Wang J."/>
        </authorList>
    </citation>
    <scope>NUCLEOTIDE SEQUENCE [LARGE SCALE GENOMIC DNA]</scope>
    <source>
        <strain evidence="2">05x7-T-G4-1.051#20</strain>
    </source>
</reference>
<dbReference type="AlphaFoldDB" id="K1QND3"/>
<accession>K1QND3</accession>
<organism evidence="2">
    <name type="scientific">Magallana gigas</name>
    <name type="common">Pacific oyster</name>
    <name type="synonym">Crassostrea gigas</name>
    <dbReference type="NCBI Taxonomy" id="29159"/>
    <lineage>
        <taxon>Eukaryota</taxon>
        <taxon>Metazoa</taxon>
        <taxon>Spiralia</taxon>
        <taxon>Lophotrochozoa</taxon>
        <taxon>Mollusca</taxon>
        <taxon>Bivalvia</taxon>
        <taxon>Autobranchia</taxon>
        <taxon>Pteriomorphia</taxon>
        <taxon>Ostreida</taxon>
        <taxon>Ostreoidea</taxon>
        <taxon>Ostreidae</taxon>
        <taxon>Magallana</taxon>
    </lineage>
</organism>
<protein>
    <submittedName>
        <fullName evidence="2">Uncharacterized protein</fullName>
    </submittedName>
</protein>
<evidence type="ECO:0000256" key="1">
    <source>
        <dbReference type="SAM" id="MobiDB-lite"/>
    </source>
</evidence>
<proteinExistence type="predicted"/>
<gene>
    <name evidence="2" type="ORF">CGI_10021755</name>
</gene>
<feature type="compositionally biased region" description="Low complexity" evidence="1">
    <location>
        <begin position="502"/>
        <end position="519"/>
    </location>
</feature>